<feature type="compositionally biased region" description="Gly residues" evidence="1">
    <location>
        <begin position="402"/>
        <end position="411"/>
    </location>
</feature>
<feature type="transmembrane region" description="Helical" evidence="2">
    <location>
        <begin position="155"/>
        <end position="175"/>
    </location>
</feature>
<protein>
    <submittedName>
        <fullName evidence="3">Uncharacterized protein</fullName>
    </submittedName>
</protein>
<proteinExistence type="predicted"/>
<dbReference type="Proteomes" id="UP000248014">
    <property type="component" value="Unassembled WGS sequence"/>
</dbReference>
<dbReference type="OrthoDB" id="7594417at2"/>
<keyword evidence="4" id="KW-1185">Reference proteome</keyword>
<name>A0A2V3V855_9SPHN</name>
<keyword evidence="2" id="KW-0472">Membrane</keyword>
<comment type="caution">
    <text evidence="3">The sequence shown here is derived from an EMBL/GenBank/DDBJ whole genome shotgun (WGS) entry which is preliminary data.</text>
</comment>
<organism evidence="3 4">
    <name type="scientific">Blastomonas natatoria</name>
    <dbReference type="NCBI Taxonomy" id="34015"/>
    <lineage>
        <taxon>Bacteria</taxon>
        <taxon>Pseudomonadati</taxon>
        <taxon>Pseudomonadota</taxon>
        <taxon>Alphaproteobacteria</taxon>
        <taxon>Sphingomonadales</taxon>
        <taxon>Sphingomonadaceae</taxon>
        <taxon>Blastomonas</taxon>
    </lineage>
</organism>
<gene>
    <name evidence="3" type="ORF">C7451_11140</name>
</gene>
<feature type="region of interest" description="Disordered" evidence="1">
    <location>
        <begin position="293"/>
        <end position="314"/>
    </location>
</feature>
<keyword evidence="2" id="KW-0812">Transmembrane</keyword>
<evidence type="ECO:0000256" key="2">
    <source>
        <dbReference type="SAM" id="Phobius"/>
    </source>
</evidence>
<keyword evidence="2" id="KW-1133">Transmembrane helix</keyword>
<evidence type="ECO:0000256" key="1">
    <source>
        <dbReference type="SAM" id="MobiDB-lite"/>
    </source>
</evidence>
<evidence type="ECO:0000313" key="3">
    <source>
        <dbReference type="EMBL" id="PXW72919.1"/>
    </source>
</evidence>
<reference evidence="3 4" key="1">
    <citation type="submission" date="2018-05" db="EMBL/GenBank/DDBJ databases">
        <title>Genomic Encyclopedia of Type Strains, Phase IV (KMG-IV): sequencing the most valuable type-strain genomes for metagenomic binning, comparative biology and taxonomic classification.</title>
        <authorList>
            <person name="Goeker M."/>
        </authorList>
    </citation>
    <scope>NUCLEOTIDE SEQUENCE [LARGE SCALE GENOMIC DNA]</scope>
    <source>
        <strain evidence="3 4">DSM 3183</strain>
    </source>
</reference>
<dbReference type="EMBL" id="QJJM01000011">
    <property type="protein sequence ID" value="PXW72919.1"/>
    <property type="molecule type" value="Genomic_DNA"/>
</dbReference>
<accession>A0A2V3V855</accession>
<feature type="transmembrane region" description="Helical" evidence="2">
    <location>
        <begin position="181"/>
        <end position="200"/>
    </location>
</feature>
<sequence length="411" mass="44584">MHIFKEEGYISRIYYESMRDNFEGYAWDLHPDSKLEQESNQQKTDQLNALRDEFDELDPLKGAHPTLGQLFKIELALVWLVPEAALRARFWTIEDRFHRVVPTSVAQSYRSSFTSQPIEEVSDEVLRQRARNLLDVIHANYLINLARENSIKRMMTILGVMAFAILIGSLSFVWFSAELAVQGLVAIMVAGMFGAMISIIQRLQKATSRDAMVEDGIFELIGLRVGWVSVLMSIGIGGVFALFIYVLISGNLFDQLLPHSNNPLGDSGGGALGDAGGGDLVGLDVPQAAAPDIETADAPGNPSAMTGDTGAGPVAEDDRAAALADTNPPTRGPTCPKLPICPADNDRMWVDQVRTSLGLTDRIDFYKMIATAFISGFAERFVPDIINKLGKQNPVSATGSAPGAGGGNPTI</sequence>
<feature type="region of interest" description="Disordered" evidence="1">
    <location>
        <begin position="391"/>
        <end position="411"/>
    </location>
</feature>
<dbReference type="AlphaFoldDB" id="A0A2V3V855"/>
<feature type="transmembrane region" description="Helical" evidence="2">
    <location>
        <begin position="221"/>
        <end position="248"/>
    </location>
</feature>
<evidence type="ECO:0000313" key="4">
    <source>
        <dbReference type="Proteomes" id="UP000248014"/>
    </source>
</evidence>
<dbReference type="RefSeq" id="WP_110299614.1">
    <property type="nucleotide sequence ID" value="NZ_QJJM01000011.1"/>
</dbReference>